<evidence type="ECO:0000313" key="2">
    <source>
        <dbReference type="EMBL" id="MBW0486672.1"/>
    </source>
</evidence>
<evidence type="ECO:0000313" key="3">
    <source>
        <dbReference type="Proteomes" id="UP000765509"/>
    </source>
</evidence>
<accession>A0A9Q3H0R0</accession>
<sequence>MISLIPSSIDLSAPFLGHHPMVTPLLDWSKVIIWSMRDENGKRTFALGLIITMSCHPWDSKAKKKTHQIRRNKTLPFLVCLTSKLHGRPLQAQVAPDEPSQHNEPLIPGPSQASDSQLSSHENDLNCEPEPDVAPMQSLEEPFAHPTTPRSFIIIDNMPIRTPLPHLPVSSEIPTAPSPLVPRSPHSNNKALQEFTNLQPILIIPQAIVHKSINLIFLEHSNCST</sequence>
<dbReference type="AlphaFoldDB" id="A0A9Q3H0R0"/>
<evidence type="ECO:0000256" key="1">
    <source>
        <dbReference type="SAM" id="MobiDB-lite"/>
    </source>
</evidence>
<dbReference type="Proteomes" id="UP000765509">
    <property type="component" value="Unassembled WGS sequence"/>
</dbReference>
<name>A0A9Q3H0R0_9BASI</name>
<gene>
    <name evidence="2" type="ORF">O181_026387</name>
</gene>
<protein>
    <submittedName>
        <fullName evidence="2">Uncharacterized protein</fullName>
    </submittedName>
</protein>
<proteinExistence type="predicted"/>
<comment type="caution">
    <text evidence="2">The sequence shown here is derived from an EMBL/GenBank/DDBJ whole genome shotgun (WGS) entry which is preliminary data.</text>
</comment>
<feature type="compositionally biased region" description="Polar residues" evidence="1">
    <location>
        <begin position="111"/>
        <end position="120"/>
    </location>
</feature>
<keyword evidence="3" id="KW-1185">Reference proteome</keyword>
<feature type="region of interest" description="Disordered" evidence="1">
    <location>
        <begin position="89"/>
        <end position="132"/>
    </location>
</feature>
<dbReference type="EMBL" id="AVOT02008765">
    <property type="protein sequence ID" value="MBW0486672.1"/>
    <property type="molecule type" value="Genomic_DNA"/>
</dbReference>
<organism evidence="2 3">
    <name type="scientific">Austropuccinia psidii MF-1</name>
    <dbReference type="NCBI Taxonomy" id="1389203"/>
    <lineage>
        <taxon>Eukaryota</taxon>
        <taxon>Fungi</taxon>
        <taxon>Dikarya</taxon>
        <taxon>Basidiomycota</taxon>
        <taxon>Pucciniomycotina</taxon>
        <taxon>Pucciniomycetes</taxon>
        <taxon>Pucciniales</taxon>
        <taxon>Sphaerophragmiaceae</taxon>
        <taxon>Austropuccinia</taxon>
    </lineage>
</organism>
<reference evidence="2" key="1">
    <citation type="submission" date="2021-03" db="EMBL/GenBank/DDBJ databases">
        <title>Draft genome sequence of rust myrtle Austropuccinia psidii MF-1, a brazilian biotype.</title>
        <authorList>
            <person name="Quecine M.C."/>
            <person name="Pachon D.M.R."/>
            <person name="Bonatelli M.L."/>
            <person name="Correr F.H."/>
            <person name="Franceschini L.M."/>
            <person name="Leite T.F."/>
            <person name="Margarido G.R.A."/>
            <person name="Almeida C.A."/>
            <person name="Ferrarezi J.A."/>
            <person name="Labate C.A."/>
        </authorList>
    </citation>
    <scope>NUCLEOTIDE SEQUENCE</scope>
    <source>
        <strain evidence="2">MF-1</strain>
    </source>
</reference>